<sequence>MRSGSVAVARRRRRARRAPRSPAARAVLETATRRPGYRPRDIVAAASAIDLLDARTAVRRDGLPDREPGGTRAVLVGDYLHSLAFEALVDTDTDVAKALVDAVTSGLLDLYGREATAETAGDFDAVSPARRGVFAVADAVVDALDSTGEGGPGPGPEPSGR</sequence>
<organism evidence="2 3">
    <name type="scientific">Halarchaeum acidiphilum MH1-52-1</name>
    <dbReference type="NCBI Taxonomy" id="1261545"/>
    <lineage>
        <taxon>Archaea</taxon>
        <taxon>Methanobacteriati</taxon>
        <taxon>Methanobacteriota</taxon>
        <taxon>Stenosarchaea group</taxon>
        <taxon>Halobacteria</taxon>
        <taxon>Halobacteriales</taxon>
        <taxon>Halobacteriaceae</taxon>
    </lineage>
</organism>
<feature type="compositionally biased region" description="Basic residues" evidence="1">
    <location>
        <begin position="9"/>
        <end position="19"/>
    </location>
</feature>
<dbReference type="Proteomes" id="UP000016986">
    <property type="component" value="Unassembled WGS sequence"/>
</dbReference>
<dbReference type="OrthoDB" id="375665at2157"/>
<comment type="caution">
    <text evidence="2">The sequence shown here is derived from an EMBL/GenBank/DDBJ whole genome shotgun (WGS) entry which is preliminary data.</text>
</comment>
<reference evidence="2 3" key="1">
    <citation type="submission" date="2013-09" db="EMBL/GenBank/DDBJ databases">
        <title>Whole genome sequencing of Halarchaeum acidiphilum strain MH1-52-1.</title>
        <authorList>
            <person name="Shimane Y."/>
            <person name="Minegishi H."/>
            <person name="Nishi S."/>
            <person name="Echigo A."/>
            <person name="Shuto A."/>
            <person name="Konishi M."/>
            <person name="Ito T."/>
            <person name="Ohkuma M."/>
            <person name="Ohta Y."/>
            <person name="Nagano Y."/>
            <person name="Tsubouchi T."/>
            <person name="Mori K."/>
            <person name="Usui K."/>
            <person name="Kamekura M."/>
            <person name="Usami R."/>
            <person name="Takaki Y."/>
            <person name="Hatada Y."/>
        </authorList>
    </citation>
    <scope>NUCLEOTIDE SEQUENCE [LARGE SCALE GENOMIC DNA]</scope>
    <source>
        <strain evidence="2 3">JCM 16109</strain>
    </source>
</reference>
<name>U3A1U7_9EURY</name>
<gene>
    <name evidence="2" type="ORF">MBEHAL_0389</name>
</gene>
<dbReference type="RefSeq" id="WP_021779655.1">
    <property type="nucleotide sequence ID" value="NZ_BATA01000005.1"/>
</dbReference>
<protein>
    <submittedName>
        <fullName evidence="2">Uncharacterized protein</fullName>
    </submittedName>
</protein>
<evidence type="ECO:0000256" key="1">
    <source>
        <dbReference type="SAM" id="MobiDB-lite"/>
    </source>
</evidence>
<evidence type="ECO:0000313" key="2">
    <source>
        <dbReference type="EMBL" id="GAD51629.1"/>
    </source>
</evidence>
<dbReference type="AlphaFoldDB" id="U3A1U7"/>
<dbReference type="EMBL" id="BATA01000005">
    <property type="protein sequence ID" value="GAD51629.1"/>
    <property type="molecule type" value="Genomic_DNA"/>
</dbReference>
<keyword evidence="3" id="KW-1185">Reference proteome</keyword>
<feature type="region of interest" description="Disordered" evidence="1">
    <location>
        <begin position="1"/>
        <end position="26"/>
    </location>
</feature>
<proteinExistence type="predicted"/>
<evidence type="ECO:0000313" key="3">
    <source>
        <dbReference type="Proteomes" id="UP000016986"/>
    </source>
</evidence>
<accession>U3A1U7</accession>